<dbReference type="InterPro" id="IPR029063">
    <property type="entry name" value="SAM-dependent_MTases_sf"/>
</dbReference>
<evidence type="ECO:0000313" key="4">
    <source>
        <dbReference type="Proteomes" id="UP001498421"/>
    </source>
</evidence>
<reference evidence="3 4" key="1">
    <citation type="journal article" date="2025" name="Microbiol. Resour. Announc.">
        <title>Draft genome sequences for Neonectria magnoliae and Neonectria punicea, canker pathogens of Liriodendron tulipifera and Acer saccharum in West Virginia.</title>
        <authorList>
            <person name="Petronek H.M."/>
            <person name="Kasson M.T."/>
            <person name="Metheny A.M."/>
            <person name="Stauder C.M."/>
            <person name="Lovett B."/>
            <person name="Lynch S.C."/>
            <person name="Garnas J.R."/>
            <person name="Kasson L.R."/>
            <person name="Stajich J.E."/>
        </authorList>
    </citation>
    <scope>NUCLEOTIDE SEQUENCE [LARGE SCALE GENOMIC DNA]</scope>
    <source>
        <strain evidence="3 4">NRRL 64651</strain>
    </source>
</reference>
<dbReference type="Pfam" id="PF13489">
    <property type="entry name" value="Methyltransf_23"/>
    <property type="match status" value="1"/>
</dbReference>
<evidence type="ECO:0000256" key="2">
    <source>
        <dbReference type="SAM" id="MobiDB-lite"/>
    </source>
</evidence>
<dbReference type="PANTHER" id="PTHR43591:SF10">
    <property type="entry name" value="ABC TRANSMEMBRANE TYPE-1 DOMAIN-CONTAINING PROTEIN-RELATED"/>
    <property type="match status" value="1"/>
</dbReference>
<feature type="compositionally biased region" description="Low complexity" evidence="2">
    <location>
        <begin position="12"/>
        <end position="41"/>
    </location>
</feature>
<feature type="region of interest" description="Disordered" evidence="2">
    <location>
        <begin position="1"/>
        <end position="68"/>
    </location>
</feature>
<dbReference type="EMBL" id="JAZAVK010000088">
    <property type="protein sequence ID" value="KAK7424826.1"/>
    <property type="molecule type" value="Genomic_DNA"/>
</dbReference>
<dbReference type="Gene3D" id="3.40.50.150">
    <property type="entry name" value="Vaccinia Virus protein VP39"/>
    <property type="match status" value="1"/>
</dbReference>
<sequence>MSESQPKSPEKAVAATEPEVAPPVAASTPEVAPPVTASAPEAAPPVPTSAPEVAPPATTSAPEAAPPVATETQLLPPQHWTQQPLPEDDADSALGEDAISSTASISSSILDYRTINGRTYHSDRGSNQYWGANDDLQNETLDIQHHLFTLAMDGKLHYAPLSNNIEKVVDLGTGTGIWAIDFGDMYPDADVVGTDLSPIQPTWVPPNVSFLIDDFTQEWTFPDGSLDYVHMRWLIGCVTDWTALFQQVFRALKPGGWIESFECNGFFESDDGTVAPESAIAQWGSFFREGAKKLGSKASFTVVRDGVQRKALKEAGFINIQEEPIKIPISPWAKDPKNREIGEFSKAAIENDIEGVVGFSAAQLGWSKEEITLYAAHMRRELRNNDLHPFYRSNVAWAQKPLTN</sequence>
<proteinExistence type="inferred from homology"/>
<evidence type="ECO:0008006" key="5">
    <source>
        <dbReference type="Google" id="ProtNLM"/>
    </source>
</evidence>
<evidence type="ECO:0000256" key="1">
    <source>
        <dbReference type="ARBA" id="ARBA00038158"/>
    </source>
</evidence>
<comment type="similarity">
    <text evidence="1">Belongs to the methyltransferase superfamily. LaeA methyltransferase family.</text>
</comment>
<protein>
    <recommendedName>
        <fullName evidence="5">Methyltransferase</fullName>
    </recommendedName>
</protein>
<accession>A0ABR1HUV8</accession>
<dbReference type="SUPFAM" id="SSF53335">
    <property type="entry name" value="S-adenosyl-L-methionine-dependent methyltransferases"/>
    <property type="match status" value="1"/>
</dbReference>
<dbReference type="PANTHER" id="PTHR43591">
    <property type="entry name" value="METHYLTRANSFERASE"/>
    <property type="match status" value="1"/>
</dbReference>
<dbReference type="Proteomes" id="UP001498421">
    <property type="component" value="Unassembled WGS sequence"/>
</dbReference>
<keyword evidence="4" id="KW-1185">Reference proteome</keyword>
<comment type="caution">
    <text evidence="3">The sequence shown here is derived from an EMBL/GenBank/DDBJ whole genome shotgun (WGS) entry which is preliminary data.</text>
</comment>
<dbReference type="CDD" id="cd02440">
    <property type="entry name" value="AdoMet_MTases"/>
    <property type="match status" value="1"/>
</dbReference>
<feature type="compositionally biased region" description="Low complexity" evidence="2">
    <location>
        <begin position="49"/>
        <end position="68"/>
    </location>
</feature>
<name>A0ABR1HUV8_9HYPO</name>
<organism evidence="3 4">
    <name type="scientific">Neonectria magnoliae</name>
    <dbReference type="NCBI Taxonomy" id="2732573"/>
    <lineage>
        <taxon>Eukaryota</taxon>
        <taxon>Fungi</taxon>
        <taxon>Dikarya</taxon>
        <taxon>Ascomycota</taxon>
        <taxon>Pezizomycotina</taxon>
        <taxon>Sordariomycetes</taxon>
        <taxon>Hypocreomycetidae</taxon>
        <taxon>Hypocreales</taxon>
        <taxon>Nectriaceae</taxon>
        <taxon>Neonectria</taxon>
    </lineage>
</organism>
<evidence type="ECO:0000313" key="3">
    <source>
        <dbReference type="EMBL" id="KAK7424826.1"/>
    </source>
</evidence>
<gene>
    <name evidence="3" type="ORF">QQZ08_008455</name>
</gene>